<reference evidence="9" key="1">
    <citation type="submission" date="2018-05" db="EMBL/GenBank/DDBJ databases">
        <authorList>
            <person name="Lanie J.A."/>
            <person name="Ng W.-L."/>
            <person name="Kazmierczak K.M."/>
            <person name="Andrzejewski T.M."/>
            <person name="Davidsen T.M."/>
            <person name="Wayne K.J."/>
            <person name="Tettelin H."/>
            <person name="Glass J.I."/>
            <person name="Rusch D."/>
            <person name="Podicherti R."/>
            <person name="Tsui H.-C.T."/>
            <person name="Winkler M.E."/>
        </authorList>
    </citation>
    <scope>NUCLEOTIDE SEQUENCE</scope>
</reference>
<dbReference type="Gene3D" id="3.40.50.300">
    <property type="entry name" value="P-loop containing nucleotide triphosphate hydrolases"/>
    <property type="match status" value="1"/>
</dbReference>
<evidence type="ECO:0000256" key="4">
    <source>
        <dbReference type="ARBA" id="ARBA00022840"/>
    </source>
</evidence>
<organism evidence="9">
    <name type="scientific">marine metagenome</name>
    <dbReference type="NCBI Taxonomy" id="408172"/>
    <lineage>
        <taxon>unclassified sequences</taxon>
        <taxon>metagenomes</taxon>
        <taxon>ecological metagenomes</taxon>
    </lineage>
</organism>
<dbReference type="PROSITE" id="PS00486">
    <property type="entry name" value="DNA_MISMATCH_REPAIR_2"/>
    <property type="match status" value="1"/>
</dbReference>
<dbReference type="GO" id="GO:0140664">
    <property type="term" value="F:ATP-dependent DNA damage sensor activity"/>
    <property type="evidence" value="ECO:0007669"/>
    <property type="project" value="InterPro"/>
</dbReference>
<keyword evidence="2" id="KW-0547">Nucleotide-binding</keyword>
<dbReference type="Pfam" id="PF00488">
    <property type="entry name" value="MutS_V"/>
    <property type="match status" value="1"/>
</dbReference>
<dbReference type="Gene3D" id="1.10.1420.10">
    <property type="match status" value="2"/>
</dbReference>
<keyword evidence="5" id="KW-0238">DNA-binding</keyword>
<dbReference type="GO" id="GO:0005829">
    <property type="term" value="C:cytosol"/>
    <property type="evidence" value="ECO:0007669"/>
    <property type="project" value="TreeGrafter"/>
</dbReference>
<dbReference type="InterPro" id="IPR007696">
    <property type="entry name" value="DNA_mismatch_repair_MutS_core"/>
</dbReference>
<dbReference type="InterPro" id="IPR000432">
    <property type="entry name" value="DNA_mismatch_repair_MutS_C"/>
</dbReference>
<dbReference type="FunFam" id="3.40.50.300:FF:000870">
    <property type="entry name" value="MutS protein homolog 4"/>
    <property type="match status" value="1"/>
</dbReference>
<dbReference type="GO" id="GO:0006298">
    <property type="term" value="P:mismatch repair"/>
    <property type="evidence" value="ECO:0007669"/>
    <property type="project" value="InterPro"/>
</dbReference>
<dbReference type="PANTHER" id="PTHR11361">
    <property type="entry name" value="DNA MISMATCH REPAIR PROTEIN MUTS FAMILY MEMBER"/>
    <property type="match status" value="1"/>
</dbReference>
<evidence type="ECO:0000256" key="1">
    <source>
        <dbReference type="ARBA" id="ARBA00006271"/>
    </source>
</evidence>
<dbReference type="InterPro" id="IPR027417">
    <property type="entry name" value="P-loop_NTPase"/>
</dbReference>
<proteinExistence type="inferred from homology"/>
<accession>A0A381T156</accession>
<feature type="region of interest" description="Disordered" evidence="7">
    <location>
        <begin position="812"/>
        <end position="838"/>
    </location>
</feature>
<dbReference type="GO" id="GO:0005524">
    <property type="term" value="F:ATP binding"/>
    <property type="evidence" value="ECO:0007669"/>
    <property type="project" value="UniProtKB-KW"/>
</dbReference>
<name>A0A381T156_9ZZZZ</name>
<feature type="compositionally biased region" description="Polar residues" evidence="7">
    <location>
        <begin position="819"/>
        <end position="828"/>
    </location>
</feature>
<dbReference type="InterPro" id="IPR045076">
    <property type="entry name" value="MutS"/>
</dbReference>
<comment type="similarity">
    <text evidence="1">Belongs to the DNA mismatch repair MutS family.</text>
</comment>
<dbReference type="PIRSF" id="PIRSF037677">
    <property type="entry name" value="DNA_mis_repair_Msh6"/>
    <property type="match status" value="1"/>
</dbReference>
<evidence type="ECO:0000259" key="8">
    <source>
        <dbReference type="PROSITE" id="PS00486"/>
    </source>
</evidence>
<dbReference type="SUPFAM" id="SSF53150">
    <property type="entry name" value="DNA repair protein MutS, domain II"/>
    <property type="match status" value="1"/>
</dbReference>
<evidence type="ECO:0000256" key="2">
    <source>
        <dbReference type="ARBA" id="ARBA00022741"/>
    </source>
</evidence>
<dbReference type="Pfam" id="PF05192">
    <property type="entry name" value="MutS_III"/>
    <property type="match status" value="1"/>
</dbReference>
<dbReference type="SUPFAM" id="SSF48334">
    <property type="entry name" value="DNA repair protein MutS, domain III"/>
    <property type="match status" value="1"/>
</dbReference>
<evidence type="ECO:0000313" key="9">
    <source>
        <dbReference type="EMBL" id="SVA09936.1"/>
    </source>
</evidence>
<dbReference type="Pfam" id="PF05190">
    <property type="entry name" value="MutS_IV"/>
    <property type="match status" value="1"/>
</dbReference>
<dbReference type="InterPro" id="IPR007860">
    <property type="entry name" value="DNA_mmatch_repair_MutS_con_dom"/>
</dbReference>
<dbReference type="EMBL" id="UINC01003870">
    <property type="protein sequence ID" value="SVA09936.1"/>
    <property type="molecule type" value="Genomic_DNA"/>
</dbReference>
<dbReference type="Gene3D" id="3.40.1170.10">
    <property type="entry name" value="DNA repair protein MutS, domain I"/>
    <property type="match status" value="1"/>
</dbReference>
<dbReference type="Pfam" id="PF05188">
    <property type="entry name" value="MutS_II"/>
    <property type="match status" value="1"/>
</dbReference>
<dbReference type="PANTHER" id="PTHR11361:SF34">
    <property type="entry name" value="DNA MISMATCH REPAIR PROTEIN MSH1, MITOCHONDRIAL"/>
    <property type="match status" value="1"/>
</dbReference>
<keyword evidence="6" id="KW-0234">DNA repair</keyword>
<protein>
    <recommendedName>
        <fullName evidence="8">DNA mismatch repair proteins mutS family domain-containing protein</fullName>
    </recommendedName>
</protein>
<dbReference type="Pfam" id="PF01624">
    <property type="entry name" value="MutS_I"/>
    <property type="match status" value="1"/>
</dbReference>
<dbReference type="CDD" id="cd03284">
    <property type="entry name" value="ABC_MutS1"/>
    <property type="match status" value="1"/>
</dbReference>
<keyword evidence="3" id="KW-0227">DNA damage</keyword>
<dbReference type="InterPro" id="IPR005748">
    <property type="entry name" value="DNA_mismatch_repair_MutS"/>
</dbReference>
<evidence type="ECO:0000256" key="6">
    <source>
        <dbReference type="ARBA" id="ARBA00023204"/>
    </source>
</evidence>
<dbReference type="InterPro" id="IPR036678">
    <property type="entry name" value="MutS_con_dom_sf"/>
</dbReference>
<keyword evidence="4" id="KW-0067">ATP-binding</keyword>
<dbReference type="InterPro" id="IPR007695">
    <property type="entry name" value="DNA_mismatch_repair_MutS-lik_N"/>
</dbReference>
<dbReference type="AlphaFoldDB" id="A0A381T156"/>
<dbReference type="NCBIfam" id="NF003810">
    <property type="entry name" value="PRK05399.1"/>
    <property type="match status" value="1"/>
</dbReference>
<dbReference type="SMART" id="SM00533">
    <property type="entry name" value="MUTSd"/>
    <property type="match status" value="1"/>
</dbReference>
<dbReference type="InterPro" id="IPR036187">
    <property type="entry name" value="DNA_mismatch_repair_MutS_sf"/>
</dbReference>
<dbReference type="InterPro" id="IPR016151">
    <property type="entry name" value="DNA_mismatch_repair_MutS_N"/>
</dbReference>
<dbReference type="SMART" id="SM00534">
    <property type="entry name" value="MUTSac"/>
    <property type="match status" value="1"/>
</dbReference>
<feature type="domain" description="DNA mismatch repair proteins mutS family" evidence="8">
    <location>
        <begin position="695"/>
        <end position="711"/>
    </location>
</feature>
<evidence type="ECO:0000256" key="5">
    <source>
        <dbReference type="ARBA" id="ARBA00023125"/>
    </source>
</evidence>
<dbReference type="Gene3D" id="3.30.420.110">
    <property type="entry name" value="MutS, connector domain"/>
    <property type="match status" value="1"/>
</dbReference>
<dbReference type="NCBIfam" id="TIGR01070">
    <property type="entry name" value="mutS1"/>
    <property type="match status" value="1"/>
</dbReference>
<dbReference type="InterPro" id="IPR017261">
    <property type="entry name" value="DNA_mismatch_repair_MutS/MSH"/>
</dbReference>
<evidence type="ECO:0000256" key="7">
    <source>
        <dbReference type="SAM" id="MobiDB-lite"/>
    </source>
</evidence>
<dbReference type="GO" id="GO:0030983">
    <property type="term" value="F:mismatched DNA binding"/>
    <property type="evidence" value="ECO:0007669"/>
    <property type="project" value="InterPro"/>
</dbReference>
<sequence length="872" mass="96677">MRQYLDTKQQYSDAVLFFRMGDFYEMFYEDALTAARALDLTLTSRSKDGDGAAIPMCGVPFHSAEGYIARLVTKGFRVAICEQMDSAKKGKGLVKREIVRVVSPGTLIDSDQLDSRKPAFLMAIVPKENNIKDSTKNSAQYGVALVDLSTGEFQVAEYQGAAAHQQVLDEISVLQPRELVIPDDMEDSVLPKHIGETPITRTDSWTFNLERARDTLCSQLHVQDLEGFGLKERLAATAAAGGLISYLRDTQKCDLSHLRELSLREHSQYLSIDPTTFQHLEIIAASDGSSERCLLSTIDQTVTAMGGRQLRSWLVRPLLSIERIQDRLDAVEEFAFDTVTRGKLREVLKGVVDLERLVARVSLATAGPRDLLALHQSAVLLPKIRGILGDLHAPLTLSLLGELDDLSDLRNLVEKTISEDAPAQARDGGCIREGSNSKLDELRSISNGGRQLISEMEAAERTRTGISSLKIRFNRIFGYYIEISKAHLQSVPDDYHRKQTVAGGERFVTPSLKEYEDSILGADEQILEQEIALFEALRNQIAEEIPRIQDTARAVSGLDTLSALAEAAVRHEYTKPQIHKGDEFEAYDVRHPVVERYTSQSFVPNDLLLNKLSHQLIILTGPNMGGKSTYLRQAALLTILAQTGSFVPARQAKLPLVDRVFARVGASDNIARGHSTFMVEMEETAHILHTATARSLVLLDEIGRGTATFDGLSIAWAVAEHLATNQSARPHTLFATHYHELTDLAEALPGVMNFHVVAREHNDNLVFLRKVVPGRSDRSYGIQVARLAGLPQQVVRRAREILDGLERDELTRAGRPAISGSNSPSQEQPGLFQGAGPDDHIRQRLRSLDLDQITPLKALDWLAELKRDMSEE</sequence>
<dbReference type="SUPFAM" id="SSF52540">
    <property type="entry name" value="P-loop containing nucleoside triphosphate hydrolases"/>
    <property type="match status" value="1"/>
</dbReference>
<evidence type="ECO:0000256" key="3">
    <source>
        <dbReference type="ARBA" id="ARBA00022763"/>
    </source>
</evidence>
<dbReference type="HAMAP" id="MF_00096">
    <property type="entry name" value="MutS"/>
    <property type="match status" value="1"/>
</dbReference>
<dbReference type="InterPro" id="IPR007861">
    <property type="entry name" value="DNA_mismatch_repair_MutS_clamp"/>
</dbReference>
<gene>
    <name evidence="9" type="ORF">METZ01_LOCUS62790</name>
</gene>
<dbReference type="FunFam" id="3.40.1170.10:FF:000001">
    <property type="entry name" value="DNA mismatch repair protein MutS"/>
    <property type="match status" value="1"/>
</dbReference>
<dbReference type="SUPFAM" id="SSF55271">
    <property type="entry name" value="DNA repair protein MutS, domain I"/>
    <property type="match status" value="1"/>
</dbReference>